<dbReference type="InterPro" id="IPR002104">
    <property type="entry name" value="Integrase_catalytic"/>
</dbReference>
<reference evidence="3 4" key="1">
    <citation type="submission" date="2019-03" db="EMBL/GenBank/DDBJ databases">
        <title>Single cell metagenomics reveals metabolic interactions within the superorganism composed of flagellate Streblomastix strix and complex community of Bacteroidetes bacteria on its surface.</title>
        <authorList>
            <person name="Treitli S.C."/>
            <person name="Kolisko M."/>
            <person name="Husnik F."/>
            <person name="Keeling P."/>
            <person name="Hampl V."/>
        </authorList>
    </citation>
    <scope>NUCLEOTIDE SEQUENCE [LARGE SCALE GENOMIC DNA]</scope>
    <source>
        <strain evidence="3">ST1C</strain>
    </source>
</reference>
<sequence>MKHKLQQLWWNFAKKKPVISNDCSHILLDIIKKTGIPEPYTSSSIRHAMMTRLRAAGASQQEVNSFTRHALNSTVVFIYYNRPIGRNLNKVLIQINERHQT</sequence>
<protein>
    <recommendedName>
        <fullName evidence="2">Tyr recombinase domain-containing protein</fullName>
    </recommendedName>
</protein>
<evidence type="ECO:0000313" key="4">
    <source>
        <dbReference type="Proteomes" id="UP000324800"/>
    </source>
</evidence>
<dbReference type="AlphaFoldDB" id="A0A5J4W9C4"/>
<dbReference type="InterPro" id="IPR013762">
    <property type="entry name" value="Integrase-like_cat_sf"/>
</dbReference>
<dbReference type="EMBL" id="SNRW01002857">
    <property type="protein sequence ID" value="KAA6391518.1"/>
    <property type="molecule type" value="Genomic_DNA"/>
</dbReference>
<dbReference type="SUPFAM" id="SSF56349">
    <property type="entry name" value="DNA breaking-rejoining enzymes"/>
    <property type="match status" value="1"/>
</dbReference>
<dbReference type="InterPro" id="IPR011010">
    <property type="entry name" value="DNA_brk_join_enz"/>
</dbReference>
<evidence type="ECO:0000259" key="2">
    <source>
        <dbReference type="Pfam" id="PF00589"/>
    </source>
</evidence>
<evidence type="ECO:0000313" key="3">
    <source>
        <dbReference type="EMBL" id="KAA6391518.1"/>
    </source>
</evidence>
<comment type="caution">
    <text evidence="3">The sequence shown here is derived from an EMBL/GenBank/DDBJ whole genome shotgun (WGS) entry which is preliminary data.</text>
</comment>
<proteinExistence type="predicted"/>
<evidence type="ECO:0000256" key="1">
    <source>
        <dbReference type="ARBA" id="ARBA00023172"/>
    </source>
</evidence>
<dbReference type="OrthoDB" id="10606120at2759"/>
<dbReference type="Gene3D" id="1.10.443.10">
    <property type="entry name" value="Intergrase catalytic core"/>
    <property type="match status" value="1"/>
</dbReference>
<dbReference type="GO" id="GO:0006310">
    <property type="term" value="P:DNA recombination"/>
    <property type="evidence" value="ECO:0007669"/>
    <property type="project" value="UniProtKB-KW"/>
</dbReference>
<feature type="domain" description="Tyr recombinase" evidence="2">
    <location>
        <begin position="14"/>
        <end position="81"/>
    </location>
</feature>
<dbReference type="Proteomes" id="UP000324800">
    <property type="component" value="Unassembled WGS sequence"/>
</dbReference>
<accession>A0A5J4W9C4</accession>
<gene>
    <name evidence="3" type="ORF">EZS28_012962</name>
</gene>
<name>A0A5J4W9C4_9EUKA</name>
<keyword evidence="1" id="KW-0233">DNA recombination</keyword>
<dbReference type="Pfam" id="PF00589">
    <property type="entry name" value="Phage_integrase"/>
    <property type="match status" value="1"/>
</dbReference>
<dbReference type="GO" id="GO:0015074">
    <property type="term" value="P:DNA integration"/>
    <property type="evidence" value="ECO:0007669"/>
    <property type="project" value="InterPro"/>
</dbReference>
<organism evidence="3 4">
    <name type="scientific">Streblomastix strix</name>
    <dbReference type="NCBI Taxonomy" id="222440"/>
    <lineage>
        <taxon>Eukaryota</taxon>
        <taxon>Metamonada</taxon>
        <taxon>Preaxostyla</taxon>
        <taxon>Oxymonadida</taxon>
        <taxon>Streblomastigidae</taxon>
        <taxon>Streblomastix</taxon>
    </lineage>
</organism>
<dbReference type="GO" id="GO:0003677">
    <property type="term" value="F:DNA binding"/>
    <property type="evidence" value="ECO:0007669"/>
    <property type="project" value="InterPro"/>
</dbReference>